<dbReference type="Proteomes" id="UP001165960">
    <property type="component" value="Unassembled WGS sequence"/>
</dbReference>
<sequence length="616" mass="69626">MSSEAPVKVEGATASQIALGAEAQPAVRSNEGAGLGQRGVAPIKKEFIKHRNPLEVGTENIDQGEDGSSRTSCKKETIEPKGDPRDDRDRRSHKNKKEFRGQNKNRKISHSQDSYKLCAQVSSGKECSHGADCKFGHSIEEFLLSKEEDIGDRCVNFELSGKCPFGLRCRYLKAHYKDGQLVTDEEKFQAFKPQTTNMIDMPFLQRLRKRQYDFSKSDAIIASLKSEASEAFTNQLPESLKEDPVEKEEYVEVPLQPRERKLIDFRNKTYLAPLTTVGNLPFRRLCKGFGVDITCGEMAMATSLLLAQKQEWSLVRRHSSETIFGVQITGNKPDTLVRCAQVFAETLHVDFVDINAGCPIDMVYKNGAGSSLMNSTGKLGRIIRGMNEVLHCPLTIKFRTGVFSHKPTAHMLIPQLSSWGCAAGILHGRSREQRYTKLADWDYIRRCGADRPMQLFGNGDIMSHTEYYAQLETGQVDGVMIGRGALIKPWIFEEIRRRDYWDISSRERLDVVKDFCNHGLEHWGSDTLGVNSTRRFLLEWMSFAHRYIPTGLLEVLPQGMNDRPPPFFGRDDMETLMASTNVNDWIKISEMFLGKTPSDFIFIPKHKSNSYDNAQG</sequence>
<evidence type="ECO:0000313" key="1">
    <source>
        <dbReference type="EMBL" id="KAJ9065540.1"/>
    </source>
</evidence>
<comment type="caution">
    <text evidence="1">The sequence shown here is derived from an EMBL/GenBank/DDBJ whole genome shotgun (WGS) entry which is preliminary data.</text>
</comment>
<gene>
    <name evidence="1" type="primary">DUS3L_2</name>
    <name evidence="1" type="ORF">DSO57_1018553</name>
</gene>
<reference evidence="1" key="1">
    <citation type="submission" date="2022-04" db="EMBL/GenBank/DDBJ databases">
        <title>Genome of the entomopathogenic fungus Entomophthora muscae.</title>
        <authorList>
            <person name="Elya C."/>
            <person name="Lovett B.R."/>
            <person name="Lee E."/>
            <person name="Macias A.M."/>
            <person name="Hajek A.E."/>
            <person name="De Bivort B.L."/>
            <person name="Kasson M.T."/>
            <person name="De Fine Licht H.H."/>
            <person name="Stajich J.E."/>
        </authorList>
    </citation>
    <scope>NUCLEOTIDE SEQUENCE</scope>
    <source>
        <strain evidence="1">Berkeley</strain>
    </source>
</reference>
<evidence type="ECO:0000313" key="2">
    <source>
        <dbReference type="Proteomes" id="UP001165960"/>
    </source>
</evidence>
<accession>A0ACC2STB1</accession>
<keyword evidence="1" id="KW-0560">Oxidoreductase</keyword>
<proteinExistence type="predicted"/>
<dbReference type="EMBL" id="QTSX02004341">
    <property type="protein sequence ID" value="KAJ9065540.1"/>
    <property type="molecule type" value="Genomic_DNA"/>
</dbReference>
<name>A0ACC2STB1_9FUNG</name>
<protein>
    <submittedName>
        <fullName evidence="1">tRNA-dihydrouridine(47) synthase [NAD(P)(+)]-like protein</fullName>
        <ecNumber evidence="1">1.3.1.89</ecNumber>
    </submittedName>
</protein>
<dbReference type="EC" id="1.3.1.89" evidence="1"/>
<keyword evidence="2" id="KW-1185">Reference proteome</keyword>
<organism evidence="1 2">
    <name type="scientific">Entomophthora muscae</name>
    <dbReference type="NCBI Taxonomy" id="34485"/>
    <lineage>
        <taxon>Eukaryota</taxon>
        <taxon>Fungi</taxon>
        <taxon>Fungi incertae sedis</taxon>
        <taxon>Zoopagomycota</taxon>
        <taxon>Entomophthoromycotina</taxon>
        <taxon>Entomophthoromycetes</taxon>
        <taxon>Entomophthorales</taxon>
        <taxon>Entomophthoraceae</taxon>
        <taxon>Entomophthora</taxon>
    </lineage>
</organism>